<feature type="non-terminal residue" evidence="2">
    <location>
        <position position="1"/>
    </location>
</feature>
<dbReference type="AlphaFoldDB" id="A0A6A7ACI7"/>
<dbReference type="PANTHER" id="PTHR38790">
    <property type="entry name" value="2EXR DOMAIN-CONTAINING PROTEIN-RELATED"/>
    <property type="match status" value="1"/>
</dbReference>
<evidence type="ECO:0000259" key="1">
    <source>
        <dbReference type="Pfam" id="PF24864"/>
    </source>
</evidence>
<evidence type="ECO:0000313" key="2">
    <source>
        <dbReference type="EMBL" id="KAF2830946.1"/>
    </source>
</evidence>
<accession>A0A6A7ACI7</accession>
<protein>
    <recommendedName>
        <fullName evidence="1">DUF7730 domain-containing protein</fullName>
    </recommendedName>
</protein>
<evidence type="ECO:0000313" key="3">
    <source>
        <dbReference type="Proteomes" id="UP000799424"/>
    </source>
</evidence>
<reference evidence="2" key="1">
    <citation type="journal article" date="2020" name="Stud. Mycol.">
        <title>101 Dothideomycetes genomes: a test case for predicting lifestyles and emergence of pathogens.</title>
        <authorList>
            <person name="Haridas S."/>
            <person name="Albert R."/>
            <person name="Binder M."/>
            <person name="Bloem J."/>
            <person name="Labutti K."/>
            <person name="Salamov A."/>
            <person name="Andreopoulos B."/>
            <person name="Baker S."/>
            <person name="Barry K."/>
            <person name="Bills G."/>
            <person name="Bluhm B."/>
            <person name="Cannon C."/>
            <person name="Castanera R."/>
            <person name="Culley D."/>
            <person name="Daum C."/>
            <person name="Ezra D."/>
            <person name="Gonzalez J."/>
            <person name="Henrissat B."/>
            <person name="Kuo A."/>
            <person name="Liang C."/>
            <person name="Lipzen A."/>
            <person name="Lutzoni F."/>
            <person name="Magnuson J."/>
            <person name="Mondo S."/>
            <person name="Nolan M."/>
            <person name="Ohm R."/>
            <person name="Pangilinan J."/>
            <person name="Park H.-J."/>
            <person name="Ramirez L."/>
            <person name="Alfaro M."/>
            <person name="Sun H."/>
            <person name="Tritt A."/>
            <person name="Yoshinaga Y."/>
            <person name="Zwiers L.-H."/>
            <person name="Turgeon B."/>
            <person name="Goodwin S."/>
            <person name="Spatafora J."/>
            <person name="Crous P."/>
            <person name="Grigoriev I."/>
        </authorList>
    </citation>
    <scope>NUCLEOTIDE SEQUENCE</scope>
    <source>
        <strain evidence="2">CBS 113818</strain>
    </source>
</reference>
<keyword evidence="3" id="KW-1185">Reference proteome</keyword>
<organism evidence="2 3">
    <name type="scientific">Ophiobolus disseminans</name>
    <dbReference type="NCBI Taxonomy" id="1469910"/>
    <lineage>
        <taxon>Eukaryota</taxon>
        <taxon>Fungi</taxon>
        <taxon>Dikarya</taxon>
        <taxon>Ascomycota</taxon>
        <taxon>Pezizomycotina</taxon>
        <taxon>Dothideomycetes</taxon>
        <taxon>Pleosporomycetidae</taxon>
        <taxon>Pleosporales</taxon>
        <taxon>Pleosporineae</taxon>
        <taxon>Phaeosphaeriaceae</taxon>
        <taxon>Ophiobolus</taxon>
    </lineage>
</organism>
<dbReference type="PANTHER" id="PTHR38790:SF4">
    <property type="entry name" value="2EXR DOMAIN-CONTAINING PROTEIN"/>
    <property type="match status" value="1"/>
</dbReference>
<feature type="domain" description="DUF7730" evidence="1">
    <location>
        <begin position="42"/>
        <end position="103"/>
    </location>
</feature>
<dbReference type="Pfam" id="PF24864">
    <property type="entry name" value="DUF7730"/>
    <property type="match status" value="1"/>
</dbReference>
<dbReference type="EMBL" id="MU006218">
    <property type="protein sequence ID" value="KAF2830946.1"/>
    <property type="molecule type" value="Genomic_DNA"/>
</dbReference>
<dbReference type="Proteomes" id="UP000799424">
    <property type="component" value="Unassembled WGS sequence"/>
</dbReference>
<name>A0A6A7ACI7_9PLEO</name>
<proteinExistence type="predicted"/>
<dbReference type="OrthoDB" id="5413827at2759"/>
<feature type="non-terminal residue" evidence="2">
    <location>
        <position position="106"/>
    </location>
</feature>
<gene>
    <name evidence="2" type="ORF">CC86DRAFT_274809</name>
</gene>
<dbReference type="InterPro" id="IPR056632">
    <property type="entry name" value="DUF7730"/>
</dbReference>
<sequence>NQTASFLLRLPGELRNRIYTYTLGGWTWTRRSDEAKPKENGQPRGQSGIRLLATCHQIHAEALFLPFALNTFAFADVPVLHMWLRTLSPQRRAVITSIKLRIEQYW</sequence>